<feature type="signal peptide" evidence="2">
    <location>
        <begin position="1"/>
        <end position="18"/>
    </location>
</feature>
<dbReference type="AlphaFoldDB" id="A0A8H6ILT3"/>
<name>A0A8H6ILT3_9PEZI</name>
<protein>
    <submittedName>
        <fullName evidence="3">Kelch repeat protein</fullName>
    </submittedName>
</protein>
<gene>
    <name evidence="3" type="ORF">CSOJ01_15710</name>
</gene>
<comment type="caution">
    <text evidence="3">The sequence shown here is derived from an EMBL/GenBank/DDBJ whole genome shotgun (WGS) entry which is preliminary data.</text>
</comment>
<feature type="chain" id="PRO_5034777323" evidence="2">
    <location>
        <begin position="19"/>
        <end position="569"/>
    </location>
</feature>
<dbReference type="InterPro" id="IPR015915">
    <property type="entry name" value="Kelch-typ_b-propeller"/>
</dbReference>
<keyword evidence="4" id="KW-1185">Reference proteome</keyword>
<dbReference type="Gene3D" id="2.120.10.80">
    <property type="entry name" value="Kelch-type beta propeller"/>
    <property type="match status" value="1"/>
</dbReference>
<dbReference type="SUPFAM" id="SSF117281">
    <property type="entry name" value="Kelch motif"/>
    <property type="match status" value="1"/>
</dbReference>
<organism evidence="3 4">
    <name type="scientific">Colletotrichum sojae</name>
    <dbReference type="NCBI Taxonomy" id="2175907"/>
    <lineage>
        <taxon>Eukaryota</taxon>
        <taxon>Fungi</taxon>
        <taxon>Dikarya</taxon>
        <taxon>Ascomycota</taxon>
        <taxon>Pezizomycotina</taxon>
        <taxon>Sordariomycetes</taxon>
        <taxon>Hypocreomycetidae</taxon>
        <taxon>Glomerellales</taxon>
        <taxon>Glomerellaceae</taxon>
        <taxon>Colletotrichum</taxon>
        <taxon>Colletotrichum orchidearum species complex</taxon>
    </lineage>
</organism>
<feature type="compositionally biased region" description="Polar residues" evidence="1">
    <location>
        <begin position="512"/>
        <end position="524"/>
    </location>
</feature>
<evidence type="ECO:0000256" key="2">
    <source>
        <dbReference type="SAM" id="SignalP"/>
    </source>
</evidence>
<proteinExistence type="predicted"/>
<keyword evidence="2" id="KW-0732">Signal</keyword>
<evidence type="ECO:0000256" key="1">
    <source>
        <dbReference type="SAM" id="MobiDB-lite"/>
    </source>
</evidence>
<accession>A0A8H6ILT3</accession>
<feature type="region of interest" description="Disordered" evidence="1">
    <location>
        <begin position="499"/>
        <end position="569"/>
    </location>
</feature>
<feature type="compositionally biased region" description="Basic and acidic residues" evidence="1">
    <location>
        <begin position="551"/>
        <end position="569"/>
    </location>
</feature>
<evidence type="ECO:0000313" key="4">
    <source>
        <dbReference type="Proteomes" id="UP000652219"/>
    </source>
</evidence>
<evidence type="ECO:0000313" key="3">
    <source>
        <dbReference type="EMBL" id="KAF6784758.1"/>
    </source>
</evidence>
<dbReference type="Proteomes" id="UP000652219">
    <property type="component" value="Unassembled WGS sequence"/>
</dbReference>
<dbReference type="EMBL" id="WIGN01000731">
    <property type="protein sequence ID" value="KAF6784758.1"/>
    <property type="molecule type" value="Genomic_DNA"/>
</dbReference>
<reference evidence="3 4" key="1">
    <citation type="journal article" date="2020" name="Phytopathology">
        <title>Genome Sequence Resources of Colletotrichum truncatum, C. plurivorum, C. musicola, and C. sojae: Four Species Pathogenic to Soybean (Glycine max).</title>
        <authorList>
            <person name="Rogerio F."/>
            <person name="Boufleur T.R."/>
            <person name="Ciampi-Guillardi M."/>
            <person name="Sukno S.A."/>
            <person name="Thon M.R."/>
            <person name="Massola Junior N.S."/>
            <person name="Baroncelli R."/>
        </authorList>
    </citation>
    <scope>NUCLEOTIDE SEQUENCE [LARGE SCALE GENOMIC DNA]</scope>
    <source>
        <strain evidence="3 4">LFN0009</strain>
    </source>
</reference>
<sequence>MQFSHILTIIALPLLAMADTHPSCSCKSSDASCTTRACNGYVANQKWFNVPANAIGQPGATVRNGKCNALYENGKQLVSFDGFGGNEFKTECLKACNVGSSCAMFSIVAGVTQAARSAAGLDRIYGHATRRVDSLNNPEASKFLRRVGGAVTVLGNQIYYDGGSVSAKGISGIPNRPGVPLAAIQACSSKPSCSLLTAAATANTTLIINLAESWDSAGVKVYELDRPDTPPMDFPTFLTDGNSNCSYAWGGRNAHNFSLPHPFKYWRLCIKKKEDAYGKREQAEWEEVDSTSADQLAQLTPTSNSAFVSTPEVGFIFGGKEHKEDGSSSNAPFYRWFNFTSKESREYENPPYTSDSTLWGATAVYVPDFGPNRLVFILGGVGSRDQAGAAYVDFENLRFMDPIARTCYIFGGANDDMRTAFSDVHVLSLPSFTWNLVTEFLDAYQRQGHALSSLSPEDLIRYDANAKPYRAEESLVSARATSVDWSSPEVAALFARTGMDDTSADSRPQGEETPNSPDDMTSPETKPAELQDPGKTAEMTRGPEAVEAVDVEAKTQSVHEMEGDPANRP</sequence>